<dbReference type="PANTHER" id="PTHR30482">
    <property type="entry name" value="HIGH-AFFINITY BRANCHED-CHAIN AMINO ACID TRANSPORT SYSTEM PERMEASE"/>
    <property type="match status" value="1"/>
</dbReference>
<feature type="transmembrane region" description="Helical" evidence="6">
    <location>
        <begin position="85"/>
        <end position="101"/>
    </location>
</feature>
<dbReference type="Proteomes" id="UP000007460">
    <property type="component" value="Chromosome"/>
</dbReference>
<dbReference type="InterPro" id="IPR043428">
    <property type="entry name" value="LivM-like"/>
</dbReference>
<dbReference type="GO" id="GO:0015658">
    <property type="term" value="F:branched-chain amino acid transmembrane transporter activity"/>
    <property type="evidence" value="ECO:0007669"/>
    <property type="project" value="InterPro"/>
</dbReference>
<keyword evidence="8" id="KW-1185">Reference proteome</keyword>
<gene>
    <name evidence="7" type="ordered locus">SAR116_0348</name>
</gene>
<name>D5BQ93_PUNMI</name>
<feature type="transmembrane region" description="Helical" evidence="6">
    <location>
        <begin position="12"/>
        <end position="44"/>
    </location>
</feature>
<dbReference type="RefSeq" id="WP_013045221.1">
    <property type="nucleotide sequence ID" value="NC_014010.1"/>
</dbReference>
<evidence type="ECO:0000256" key="4">
    <source>
        <dbReference type="ARBA" id="ARBA00022989"/>
    </source>
</evidence>
<dbReference type="Pfam" id="PF02653">
    <property type="entry name" value="BPD_transp_2"/>
    <property type="match status" value="1"/>
</dbReference>
<evidence type="ECO:0000313" key="7">
    <source>
        <dbReference type="EMBL" id="ADE38591.1"/>
    </source>
</evidence>
<proteinExistence type="predicted"/>
<keyword evidence="3 6" id="KW-0812">Transmembrane</keyword>
<dbReference type="EMBL" id="CP001751">
    <property type="protein sequence ID" value="ADE38591.1"/>
    <property type="molecule type" value="Genomic_DNA"/>
</dbReference>
<comment type="subcellular location">
    <subcellularLocation>
        <location evidence="1">Cell membrane</location>
        <topology evidence="1">Multi-pass membrane protein</topology>
    </subcellularLocation>
</comment>
<evidence type="ECO:0000256" key="1">
    <source>
        <dbReference type="ARBA" id="ARBA00004651"/>
    </source>
</evidence>
<accession>D5BQ93</accession>
<protein>
    <submittedName>
        <fullName evidence="7">Inner-membrane translocator</fullName>
    </submittedName>
</protein>
<feature type="transmembrane region" description="Helical" evidence="6">
    <location>
        <begin position="175"/>
        <end position="193"/>
    </location>
</feature>
<dbReference type="KEGG" id="apb:SAR116_0348"/>
<evidence type="ECO:0000313" key="8">
    <source>
        <dbReference type="Proteomes" id="UP000007460"/>
    </source>
</evidence>
<dbReference type="InterPro" id="IPR001851">
    <property type="entry name" value="ABC_transp_permease"/>
</dbReference>
<evidence type="ECO:0000256" key="3">
    <source>
        <dbReference type="ARBA" id="ARBA00022692"/>
    </source>
</evidence>
<dbReference type="eggNOG" id="COG4177">
    <property type="taxonomic scope" value="Bacteria"/>
</dbReference>
<sequence>MTYEIVVLTNMAISILFALSLNVITGFCGQVSLGHAAFLGIGAYTSAILSKAGIPLIITFIPAMGMAGLVGLIVGIASLRVRHDFLAITTMGVVFLFTGIVRKQEILGGEIGIAGIPAPDFGRLGLLVLSFLCVLAYLFFTIWISKSWTGFAFDSIAEDEDTARLLGINVPKFKLFAFVVGTAGAGLAGALYAHQVRFIGPDSFGFVESISVLAMVIVGGIGSIWGVILAAAFLSVLPQFFQVIDDYKLLVYGLLLFGAMRFAPDGVDGLLKKLFHSRG</sequence>
<dbReference type="PANTHER" id="PTHR30482:SF10">
    <property type="entry name" value="HIGH-AFFINITY BRANCHED-CHAIN AMINO ACID TRANSPORT PROTEIN BRAE"/>
    <property type="match status" value="1"/>
</dbReference>
<feature type="transmembrane region" description="Helical" evidence="6">
    <location>
        <begin position="249"/>
        <end position="271"/>
    </location>
</feature>
<evidence type="ECO:0000256" key="2">
    <source>
        <dbReference type="ARBA" id="ARBA00022475"/>
    </source>
</evidence>
<dbReference type="STRING" id="488538.SAR116_0348"/>
<keyword evidence="2" id="KW-1003">Cell membrane</keyword>
<keyword evidence="5 6" id="KW-0472">Membrane</keyword>
<evidence type="ECO:0000256" key="6">
    <source>
        <dbReference type="SAM" id="Phobius"/>
    </source>
</evidence>
<dbReference type="HOGENOM" id="CLU_031365_2_0_5"/>
<reference evidence="7 8" key="1">
    <citation type="journal article" date="2010" name="J. Bacteriol.">
        <title>Complete genome sequence of "Candidatus Puniceispirillum marinum" IMCC1322, a representative of the SAR116 clade in the Alphaproteobacteria.</title>
        <authorList>
            <person name="Oh H.M."/>
            <person name="Kwon K.K."/>
            <person name="Kang I."/>
            <person name="Kang S.G."/>
            <person name="Lee J.H."/>
            <person name="Kim S.J."/>
            <person name="Cho J.C."/>
        </authorList>
    </citation>
    <scope>NUCLEOTIDE SEQUENCE [LARGE SCALE GENOMIC DNA]</scope>
    <source>
        <strain evidence="7 8">IMCC1322</strain>
    </source>
</reference>
<keyword evidence="4 6" id="KW-1133">Transmembrane helix</keyword>
<dbReference type="CDD" id="cd06581">
    <property type="entry name" value="TM_PBP1_LivM_like"/>
    <property type="match status" value="1"/>
</dbReference>
<feature type="transmembrane region" description="Helical" evidence="6">
    <location>
        <begin position="56"/>
        <end position="79"/>
    </location>
</feature>
<feature type="transmembrane region" description="Helical" evidence="6">
    <location>
        <begin position="121"/>
        <end position="144"/>
    </location>
</feature>
<dbReference type="GO" id="GO:0005886">
    <property type="term" value="C:plasma membrane"/>
    <property type="evidence" value="ECO:0007669"/>
    <property type="project" value="UniProtKB-SubCell"/>
</dbReference>
<evidence type="ECO:0000256" key="5">
    <source>
        <dbReference type="ARBA" id="ARBA00023136"/>
    </source>
</evidence>
<feature type="transmembrane region" description="Helical" evidence="6">
    <location>
        <begin position="213"/>
        <end position="237"/>
    </location>
</feature>
<dbReference type="AlphaFoldDB" id="D5BQ93"/>
<organism evidence="7 8">
    <name type="scientific">Puniceispirillum marinum (strain IMCC1322)</name>
    <dbReference type="NCBI Taxonomy" id="488538"/>
    <lineage>
        <taxon>Bacteria</taxon>
        <taxon>Pseudomonadati</taxon>
        <taxon>Pseudomonadota</taxon>
        <taxon>Alphaproteobacteria</taxon>
        <taxon>Candidatus Puniceispirillales</taxon>
        <taxon>Candidatus Puniceispirillaceae</taxon>
        <taxon>Candidatus Puniceispirillum</taxon>
    </lineage>
</organism>